<evidence type="ECO:0000313" key="1">
    <source>
        <dbReference type="EMBL" id="KAK7306907.1"/>
    </source>
</evidence>
<comment type="caution">
    <text evidence="1">The sequence shown here is derived from an EMBL/GenBank/DDBJ whole genome shotgun (WGS) entry which is preliminary data.</text>
</comment>
<evidence type="ECO:0000313" key="2">
    <source>
        <dbReference type="Proteomes" id="UP001367508"/>
    </source>
</evidence>
<dbReference type="EMBL" id="JAYMYQ010000011">
    <property type="protein sequence ID" value="KAK7306907.1"/>
    <property type="molecule type" value="Genomic_DNA"/>
</dbReference>
<reference evidence="1 2" key="1">
    <citation type="submission" date="2024-01" db="EMBL/GenBank/DDBJ databases">
        <title>The genomes of 5 underutilized Papilionoideae crops provide insights into root nodulation and disease resistanc.</title>
        <authorList>
            <person name="Jiang F."/>
        </authorList>
    </citation>
    <scope>NUCLEOTIDE SEQUENCE [LARGE SCALE GENOMIC DNA]</scope>
    <source>
        <strain evidence="1">LVBAO_FW01</strain>
        <tissue evidence="1">Leaves</tissue>
    </source>
</reference>
<protein>
    <submittedName>
        <fullName evidence="1">Uncharacterized protein</fullName>
    </submittedName>
</protein>
<name>A0AAN9JZQ3_CANGL</name>
<gene>
    <name evidence="1" type="ORF">VNO77_44868</name>
</gene>
<proteinExistence type="predicted"/>
<dbReference type="AlphaFoldDB" id="A0AAN9JZQ3"/>
<dbReference type="Proteomes" id="UP001367508">
    <property type="component" value="Unassembled WGS sequence"/>
</dbReference>
<organism evidence="1 2">
    <name type="scientific">Canavalia gladiata</name>
    <name type="common">Sword bean</name>
    <name type="synonym">Dolichos gladiatus</name>
    <dbReference type="NCBI Taxonomy" id="3824"/>
    <lineage>
        <taxon>Eukaryota</taxon>
        <taxon>Viridiplantae</taxon>
        <taxon>Streptophyta</taxon>
        <taxon>Embryophyta</taxon>
        <taxon>Tracheophyta</taxon>
        <taxon>Spermatophyta</taxon>
        <taxon>Magnoliopsida</taxon>
        <taxon>eudicotyledons</taxon>
        <taxon>Gunneridae</taxon>
        <taxon>Pentapetalae</taxon>
        <taxon>rosids</taxon>
        <taxon>fabids</taxon>
        <taxon>Fabales</taxon>
        <taxon>Fabaceae</taxon>
        <taxon>Papilionoideae</taxon>
        <taxon>50 kb inversion clade</taxon>
        <taxon>NPAAA clade</taxon>
        <taxon>indigoferoid/millettioid clade</taxon>
        <taxon>Phaseoleae</taxon>
        <taxon>Canavalia</taxon>
    </lineage>
</organism>
<keyword evidence="2" id="KW-1185">Reference proteome</keyword>
<accession>A0AAN9JZQ3</accession>
<sequence>MLHVLGVIKDKVLQTLPNSTSILTEIVDQSKQEETHTEVELAVTNTKGQITKTDFEEKVKVPENQVTTFIKYVNLEGENTEITPTKVSEEQQKVLVSCSAGKLEINNDGRFIQEEAEEMEEANEMQLLKTASESMSEDKALQTLPITAYVNVEASDESIQEEIHIKEELEVSTTKEEQILEIDFEEKMKVPKV</sequence>